<sequence>MDCYSWPTTATTKLTDSATFIISSNDLPKYISKTVNPTFDIHLTILRNLAGSTLAFITCKDFEDGMVEMECTPCQWPSSSVYQINASNGCATVDGIKYWWSDNQFFYQDQHNAIGLYASDADKVTINLLQSLPETIKQLAILLHISTTIYKSRRAGIGRHCIWPSLKHTSRRPTAPTPPPTEQVG</sequence>
<comment type="caution">
    <text evidence="1">The sequence shown here is derived from an EMBL/GenBank/DDBJ whole genome shotgun (WGS) entry which is preliminary data.</text>
</comment>
<dbReference type="Proteomes" id="UP000306954">
    <property type="component" value="Unassembled WGS sequence"/>
</dbReference>
<evidence type="ECO:0000313" key="2">
    <source>
        <dbReference type="EMBL" id="TIB42704.1"/>
    </source>
</evidence>
<organism evidence="1 3">
    <name type="scientific">Wallemia ichthyophaga</name>
    <dbReference type="NCBI Taxonomy" id="245174"/>
    <lineage>
        <taxon>Eukaryota</taxon>
        <taxon>Fungi</taxon>
        <taxon>Dikarya</taxon>
        <taxon>Basidiomycota</taxon>
        <taxon>Wallemiomycotina</taxon>
        <taxon>Wallemiomycetes</taxon>
        <taxon>Wallemiales</taxon>
        <taxon>Wallemiaceae</taxon>
        <taxon>Wallemia</taxon>
    </lineage>
</organism>
<accession>A0A4T0KK42</accession>
<dbReference type="Proteomes" id="UP000310689">
    <property type="component" value="Unassembled WGS sequence"/>
</dbReference>
<dbReference type="EMBL" id="SPOF01000032">
    <property type="protein sequence ID" value="TIB10281.1"/>
    <property type="molecule type" value="Genomic_DNA"/>
</dbReference>
<protein>
    <submittedName>
        <fullName evidence="1">Uncharacterized protein</fullName>
    </submittedName>
</protein>
<dbReference type="EMBL" id="SPOI01000005">
    <property type="protein sequence ID" value="TIB42704.1"/>
    <property type="molecule type" value="Genomic_DNA"/>
</dbReference>
<evidence type="ECO:0000313" key="3">
    <source>
        <dbReference type="Proteomes" id="UP000306954"/>
    </source>
</evidence>
<gene>
    <name evidence="2" type="ORF">E3P86_00268</name>
    <name evidence="1" type="ORF">E3P90_02922</name>
</gene>
<evidence type="ECO:0000313" key="1">
    <source>
        <dbReference type="EMBL" id="TIB10281.1"/>
    </source>
</evidence>
<dbReference type="OMA" id="HISTTIY"/>
<dbReference type="AlphaFoldDB" id="A0A4T0KK42"/>
<reference evidence="3 4" key="1">
    <citation type="submission" date="2019-03" db="EMBL/GenBank/DDBJ databases">
        <title>Sequencing 23 genomes of Wallemia ichthyophaga.</title>
        <authorList>
            <person name="Gostincar C."/>
        </authorList>
    </citation>
    <scope>NUCLEOTIDE SEQUENCE [LARGE SCALE GENOMIC DNA]</scope>
    <source>
        <strain evidence="2 4">EXF-6200</strain>
        <strain evidence="1 3">EXF-8621</strain>
    </source>
</reference>
<proteinExistence type="predicted"/>
<name>A0A4T0KK42_WALIC</name>
<evidence type="ECO:0000313" key="4">
    <source>
        <dbReference type="Proteomes" id="UP000310689"/>
    </source>
</evidence>
<dbReference type="OrthoDB" id="3348088at2759"/>